<dbReference type="STRING" id="1213859.L2G1X7"/>
<gene>
    <name evidence="4" type="ORF">CGGC5_7677</name>
</gene>
<evidence type="ECO:0000256" key="1">
    <source>
        <dbReference type="ARBA" id="ARBA00006484"/>
    </source>
</evidence>
<dbReference type="PROSITE" id="PS00061">
    <property type="entry name" value="ADH_SHORT"/>
    <property type="match status" value="1"/>
</dbReference>
<dbReference type="Gene3D" id="3.40.50.720">
    <property type="entry name" value="NAD(P)-binding Rossmann-like Domain"/>
    <property type="match status" value="1"/>
</dbReference>
<protein>
    <submittedName>
        <fullName evidence="4">Beta-ketoacyl-acyl carrier protein reductase</fullName>
    </submittedName>
</protein>
<dbReference type="InterPro" id="IPR036291">
    <property type="entry name" value="NAD(P)-bd_dom_sf"/>
</dbReference>
<sequence>MSAPINNPEPWSLAGKTAVVTGASRGIGKAIAIHLARKGLANLAITYAVNQSAADDTIEKCRALGVKNAVVIKANALNPDAWPDVIKQALGALKVDTIDILVNNAVLASIDHYKATPELNADNFSAVMVANVYAPVATTIAYMEHAAPESGGRVINISSIAGRVGNGNPMITYGASKAALDSFTRSFADQFSSEKGITFNSVIVGPTLTDAFEEVTKSMPADLKEKYLAETSAAPRFGEPEDIAYIVGFLASEEGRWVNGAAVSANGGFRSMLAALDHFSADPTTCKRSTHQPLPSRSLDRAMMDYSDLSSSYKRYKLKTAEALDWLVLEASKLKTAITSPQFGSWWIWP</sequence>
<keyword evidence="3" id="KW-0560">Oxidoreductase</keyword>
<name>L2G1X7_COLFN</name>
<comment type="similarity">
    <text evidence="1">Belongs to the short-chain dehydrogenases/reductases (SDR) family.</text>
</comment>
<dbReference type="CDD" id="cd05233">
    <property type="entry name" value="SDR_c"/>
    <property type="match status" value="1"/>
</dbReference>
<organism evidence="4">
    <name type="scientific">Colletotrichum fructicola (strain Nara gc5)</name>
    <name type="common">Anthracnose fungus</name>
    <name type="synonym">Colletotrichum gloeosporioides (strain Nara gc5)</name>
    <dbReference type="NCBI Taxonomy" id="1213859"/>
    <lineage>
        <taxon>Eukaryota</taxon>
        <taxon>Fungi</taxon>
        <taxon>Dikarya</taxon>
        <taxon>Ascomycota</taxon>
        <taxon>Pezizomycotina</taxon>
        <taxon>Sordariomycetes</taxon>
        <taxon>Hypocreomycetidae</taxon>
        <taxon>Glomerellales</taxon>
        <taxon>Glomerellaceae</taxon>
        <taxon>Colletotrichum</taxon>
        <taxon>Colletotrichum gloeosporioides species complex</taxon>
    </lineage>
</organism>
<dbReference type="GO" id="GO:0016614">
    <property type="term" value="F:oxidoreductase activity, acting on CH-OH group of donors"/>
    <property type="evidence" value="ECO:0007669"/>
    <property type="project" value="UniProtKB-ARBA"/>
</dbReference>
<evidence type="ECO:0000256" key="3">
    <source>
        <dbReference type="ARBA" id="ARBA00023002"/>
    </source>
</evidence>
<keyword evidence="2" id="KW-0521">NADP</keyword>
<dbReference type="EMBL" id="KB020713">
    <property type="protein sequence ID" value="ELA32301.1"/>
    <property type="molecule type" value="Genomic_DNA"/>
</dbReference>
<accession>L2G1X7</accession>
<dbReference type="Pfam" id="PF13561">
    <property type="entry name" value="adh_short_C2"/>
    <property type="match status" value="1"/>
</dbReference>
<dbReference type="PANTHER" id="PTHR48107">
    <property type="entry name" value="NADPH-DEPENDENT ALDEHYDE REDUCTASE-LIKE PROTEIN, CHLOROPLASTIC-RELATED"/>
    <property type="match status" value="1"/>
</dbReference>
<evidence type="ECO:0000313" key="4">
    <source>
        <dbReference type="EMBL" id="ELA32301.1"/>
    </source>
</evidence>
<dbReference type="SUPFAM" id="SSF51735">
    <property type="entry name" value="NAD(P)-binding Rossmann-fold domains"/>
    <property type="match status" value="1"/>
</dbReference>
<dbReference type="InterPro" id="IPR002347">
    <property type="entry name" value="SDR_fam"/>
</dbReference>
<dbReference type="PRINTS" id="PR00080">
    <property type="entry name" value="SDRFAMILY"/>
</dbReference>
<dbReference type="PRINTS" id="PR00081">
    <property type="entry name" value="GDHRDH"/>
</dbReference>
<dbReference type="AlphaFoldDB" id="L2G1X7"/>
<proteinExistence type="inferred from homology"/>
<evidence type="ECO:0000256" key="2">
    <source>
        <dbReference type="ARBA" id="ARBA00022857"/>
    </source>
</evidence>
<dbReference type="InterPro" id="IPR020904">
    <property type="entry name" value="Sc_DH/Rdtase_CS"/>
</dbReference>
<reference evidence="4" key="1">
    <citation type="submission" date="2012-08" db="EMBL/GenBank/DDBJ databases">
        <title>Genome analysis of Colletotrichum orbiculare and Colletotrichum fructicola.</title>
        <authorList>
            <person name="Gan P.H.P."/>
            <person name="Ikeda K."/>
            <person name="Irieda H."/>
            <person name="Narusaka M."/>
            <person name="O'Connell R.J."/>
            <person name="Narusaka Y."/>
            <person name="Takano Y."/>
            <person name="Kubo Y."/>
            <person name="Shirasu K."/>
        </authorList>
    </citation>
    <scope>NUCLEOTIDE SEQUENCE</scope>
    <source>
        <strain evidence="4">Nara gc5</strain>
    </source>
</reference>
<dbReference type="HOGENOM" id="CLU_010194_1_3_1"/>